<keyword evidence="2" id="KW-1185">Reference proteome</keyword>
<dbReference type="RefSeq" id="WP_344970942.1">
    <property type="nucleotide sequence ID" value="NZ_BAABDD010000009.1"/>
</dbReference>
<dbReference type="Gene3D" id="3.40.50.10490">
    <property type="entry name" value="Glucose-6-phosphate isomerase like protein, domain 1"/>
    <property type="match status" value="1"/>
</dbReference>
<evidence type="ECO:0000313" key="1">
    <source>
        <dbReference type="EMBL" id="GAA3743497.1"/>
    </source>
</evidence>
<dbReference type="SUPFAM" id="SSF53697">
    <property type="entry name" value="SIS domain"/>
    <property type="match status" value="1"/>
</dbReference>
<evidence type="ECO:0000313" key="2">
    <source>
        <dbReference type="Proteomes" id="UP001500908"/>
    </source>
</evidence>
<name>A0ABP7FSV5_9ACTN</name>
<dbReference type="EMBL" id="BAABDD010000009">
    <property type="protein sequence ID" value="GAA3743497.1"/>
    <property type="molecule type" value="Genomic_DNA"/>
</dbReference>
<accession>A0ABP7FSV5</accession>
<dbReference type="InterPro" id="IPR046348">
    <property type="entry name" value="SIS_dom_sf"/>
</dbReference>
<comment type="caution">
    <text evidence="1">The sequence shown here is derived from an EMBL/GenBank/DDBJ whole genome shotgun (WGS) entry which is preliminary data.</text>
</comment>
<dbReference type="Proteomes" id="UP001500908">
    <property type="component" value="Unassembled WGS sequence"/>
</dbReference>
<gene>
    <name evidence="1" type="ORF">GCM10022402_23980</name>
</gene>
<organism evidence="1 2">
    <name type="scientific">Salinactinospora qingdaonensis</name>
    <dbReference type="NCBI Taxonomy" id="702744"/>
    <lineage>
        <taxon>Bacteria</taxon>
        <taxon>Bacillati</taxon>
        <taxon>Actinomycetota</taxon>
        <taxon>Actinomycetes</taxon>
        <taxon>Streptosporangiales</taxon>
        <taxon>Nocardiopsidaceae</taxon>
        <taxon>Salinactinospora</taxon>
    </lineage>
</organism>
<reference evidence="2" key="1">
    <citation type="journal article" date="2019" name="Int. J. Syst. Evol. Microbiol.">
        <title>The Global Catalogue of Microorganisms (GCM) 10K type strain sequencing project: providing services to taxonomists for standard genome sequencing and annotation.</title>
        <authorList>
            <consortium name="The Broad Institute Genomics Platform"/>
            <consortium name="The Broad Institute Genome Sequencing Center for Infectious Disease"/>
            <person name="Wu L."/>
            <person name="Ma J."/>
        </authorList>
    </citation>
    <scope>NUCLEOTIDE SEQUENCE [LARGE SCALE GENOMIC DNA]</scope>
    <source>
        <strain evidence="2">JCM 17137</strain>
    </source>
</reference>
<protein>
    <submittedName>
        <fullName evidence="1">SIS domain-containing protein</fullName>
    </submittedName>
</protein>
<sequence>MTAKQLAADLAAKPTALTELADHLVRHDPYAALPALFDDEPAAIVLLGAGPARYACAAAAARMRQAGLGATAEYTSTTHTPPPAPDTLVVAVDCGVGGLELSTRLDRYVEQCAIVLLTADPTSPLTHYADVVVALRAGAEDSELGCRACQHALALLLLLAHRLGAPPVGGSADPAVTLRRVANACADLLERAATWLPQTASTLLGPDSEHGVHFIAPAERLASAHQAVSALRRGPIVHAYAAETGDWSYSDRYLAAIEDYRAVLFAGSAYDERFSEQLLQLRGTFVSVGGEVAGAQMSLRYLGDTDPDIRLLTEPLVGELLAAHWWAGRPG</sequence>
<proteinExistence type="predicted"/>